<evidence type="ECO:0000256" key="1">
    <source>
        <dbReference type="ARBA" id="ARBA00004123"/>
    </source>
</evidence>
<keyword evidence="3" id="KW-0238">DNA-binding</keyword>
<evidence type="ECO:0000256" key="4">
    <source>
        <dbReference type="ARBA" id="ARBA00023155"/>
    </source>
</evidence>
<evidence type="ECO:0000256" key="5">
    <source>
        <dbReference type="ARBA" id="ARBA00023242"/>
    </source>
</evidence>
<dbReference type="AlphaFoldDB" id="A6HMD3"/>
<gene>
    <name evidence="7" type="ORF">rCG_27005</name>
</gene>
<evidence type="ECO:0000313" key="7">
    <source>
        <dbReference type="EMBL" id="EDL79184.1"/>
    </source>
</evidence>
<evidence type="ECO:0000313" key="8">
    <source>
        <dbReference type="Proteomes" id="UP000234681"/>
    </source>
</evidence>
<feature type="compositionally biased region" description="Basic residues" evidence="6">
    <location>
        <begin position="11"/>
        <end position="21"/>
    </location>
</feature>
<dbReference type="InterPro" id="IPR001827">
    <property type="entry name" value="Homeobox_Antennapedia_CS"/>
</dbReference>
<keyword evidence="4" id="KW-0371">Homeobox</keyword>
<dbReference type="GO" id="GO:0005634">
    <property type="term" value="C:nucleus"/>
    <property type="evidence" value="ECO:0007669"/>
    <property type="project" value="UniProtKB-SubCell"/>
</dbReference>
<protein>
    <submittedName>
        <fullName evidence="7">RCG27005</fullName>
    </submittedName>
</protein>
<dbReference type="PROSITE" id="PS00032">
    <property type="entry name" value="ANTENNAPEDIA"/>
    <property type="match status" value="1"/>
</dbReference>
<evidence type="ECO:0000256" key="2">
    <source>
        <dbReference type="ARBA" id="ARBA00022473"/>
    </source>
</evidence>
<dbReference type="Proteomes" id="UP000234681">
    <property type="component" value="Chromosome 3"/>
</dbReference>
<feature type="region of interest" description="Disordered" evidence="6">
    <location>
        <begin position="1"/>
        <end position="21"/>
    </location>
</feature>
<sequence>MFPWMRPQAPGRRRGRQTYSR</sequence>
<dbReference type="GO" id="GO:0003700">
    <property type="term" value="F:DNA-binding transcription factor activity"/>
    <property type="evidence" value="ECO:0007669"/>
    <property type="project" value="InterPro"/>
</dbReference>
<reference evidence="8" key="1">
    <citation type="submission" date="2005-09" db="EMBL/GenBank/DDBJ databases">
        <authorList>
            <person name="Mural R.J."/>
            <person name="Li P.W."/>
            <person name="Adams M.D."/>
            <person name="Amanatides P.G."/>
            <person name="Baden-Tillson H."/>
            <person name="Barnstead M."/>
            <person name="Chin S.H."/>
            <person name="Dew I."/>
            <person name="Evans C.A."/>
            <person name="Ferriera S."/>
            <person name="Flanigan M."/>
            <person name="Fosler C."/>
            <person name="Glodek A."/>
            <person name="Gu Z."/>
            <person name="Holt R.A."/>
            <person name="Jennings D."/>
            <person name="Kraft C.L."/>
            <person name="Lu F."/>
            <person name="Nguyen T."/>
            <person name="Nusskern D.R."/>
            <person name="Pfannkoch C.M."/>
            <person name="Sitter C."/>
            <person name="Sutton G.G."/>
            <person name="Venter J.C."/>
            <person name="Wang Z."/>
            <person name="Woodage T."/>
            <person name="Zheng X.H."/>
            <person name="Zhong F."/>
        </authorList>
    </citation>
    <scope>NUCLEOTIDE SEQUENCE [LARGE SCALE GENOMIC DNA]</scope>
    <source>
        <strain>BN</strain>
        <strain evidence="8">Sprague-Dawley</strain>
    </source>
</reference>
<evidence type="ECO:0000256" key="3">
    <source>
        <dbReference type="ARBA" id="ARBA00023125"/>
    </source>
</evidence>
<accession>A6HMD3</accession>
<evidence type="ECO:0000256" key="6">
    <source>
        <dbReference type="SAM" id="MobiDB-lite"/>
    </source>
</evidence>
<comment type="subcellular location">
    <subcellularLocation>
        <location evidence="1">Nucleus</location>
    </subcellularLocation>
</comment>
<name>A6HMD3_RAT</name>
<feature type="non-terminal residue" evidence="7">
    <location>
        <position position="21"/>
    </location>
</feature>
<dbReference type="GO" id="GO:0003677">
    <property type="term" value="F:DNA binding"/>
    <property type="evidence" value="ECO:0007669"/>
    <property type="project" value="UniProtKB-KW"/>
</dbReference>
<feature type="compositionally biased region" description="Low complexity" evidence="6">
    <location>
        <begin position="1"/>
        <end position="10"/>
    </location>
</feature>
<dbReference type="EMBL" id="CH473949">
    <property type="protein sequence ID" value="EDL79184.1"/>
    <property type="molecule type" value="Genomic_DNA"/>
</dbReference>
<proteinExistence type="predicted"/>
<keyword evidence="5" id="KW-0539">Nucleus</keyword>
<organism evidence="7 8">
    <name type="scientific">Rattus norvegicus</name>
    <name type="common">Rat</name>
    <dbReference type="NCBI Taxonomy" id="10116"/>
    <lineage>
        <taxon>Eukaryota</taxon>
        <taxon>Metazoa</taxon>
        <taxon>Chordata</taxon>
        <taxon>Craniata</taxon>
        <taxon>Vertebrata</taxon>
        <taxon>Euteleostomi</taxon>
        <taxon>Mammalia</taxon>
        <taxon>Eutheria</taxon>
        <taxon>Euarchontoglires</taxon>
        <taxon>Glires</taxon>
        <taxon>Rodentia</taxon>
        <taxon>Myomorpha</taxon>
        <taxon>Muroidea</taxon>
        <taxon>Muridae</taxon>
        <taxon>Murinae</taxon>
        <taxon>Rattus</taxon>
    </lineage>
</organism>
<keyword evidence="2" id="KW-0217">Developmental protein</keyword>